<accession>A0AAE0F0D1</accession>
<comment type="caution">
    <text evidence="2">The sequence shown here is derived from an EMBL/GenBank/DDBJ whole genome shotgun (WGS) entry which is preliminary data.</text>
</comment>
<name>A0AAE0F0D1_9CHLO</name>
<evidence type="ECO:0000313" key="2">
    <source>
        <dbReference type="EMBL" id="KAK3245680.1"/>
    </source>
</evidence>
<protein>
    <submittedName>
        <fullName evidence="2">Uncharacterized protein</fullName>
    </submittedName>
</protein>
<organism evidence="2 3">
    <name type="scientific">Cymbomonas tetramitiformis</name>
    <dbReference type="NCBI Taxonomy" id="36881"/>
    <lineage>
        <taxon>Eukaryota</taxon>
        <taxon>Viridiplantae</taxon>
        <taxon>Chlorophyta</taxon>
        <taxon>Pyramimonadophyceae</taxon>
        <taxon>Pyramimonadales</taxon>
        <taxon>Pyramimonadaceae</taxon>
        <taxon>Cymbomonas</taxon>
    </lineage>
</organism>
<gene>
    <name evidence="2" type="ORF">CYMTET_44770</name>
</gene>
<dbReference type="AlphaFoldDB" id="A0AAE0F0D1"/>
<sequence length="158" mass="15123">VAAAVAVAAAAAAAVAAVAAAAAVTAAAVTAAASVPVVAVEATAVAAAGTRATVAAVVAVVGTVMGENRVWCSCSALTLMLGNASDVCCDILIAELVEIKDWVVMGGPKATLRFLALDTSQGARGRLSGAQFSSSSSEEEGEGGPLQGPLCQKAPAGG</sequence>
<reference evidence="2 3" key="1">
    <citation type="journal article" date="2015" name="Genome Biol. Evol.">
        <title>Comparative Genomics of a Bacterivorous Green Alga Reveals Evolutionary Causalities and Consequences of Phago-Mixotrophic Mode of Nutrition.</title>
        <authorList>
            <person name="Burns J.A."/>
            <person name="Paasch A."/>
            <person name="Narechania A."/>
            <person name="Kim E."/>
        </authorList>
    </citation>
    <scope>NUCLEOTIDE SEQUENCE [LARGE SCALE GENOMIC DNA]</scope>
    <source>
        <strain evidence="2 3">PLY_AMNH</strain>
    </source>
</reference>
<proteinExistence type="predicted"/>
<evidence type="ECO:0000313" key="3">
    <source>
        <dbReference type="Proteomes" id="UP001190700"/>
    </source>
</evidence>
<feature type="non-terminal residue" evidence="2">
    <location>
        <position position="1"/>
    </location>
</feature>
<keyword evidence="3" id="KW-1185">Reference proteome</keyword>
<evidence type="ECO:0000256" key="1">
    <source>
        <dbReference type="SAM" id="MobiDB-lite"/>
    </source>
</evidence>
<dbReference type="Proteomes" id="UP001190700">
    <property type="component" value="Unassembled WGS sequence"/>
</dbReference>
<feature type="region of interest" description="Disordered" evidence="1">
    <location>
        <begin position="126"/>
        <end position="158"/>
    </location>
</feature>
<dbReference type="EMBL" id="LGRX02030412">
    <property type="protein sequence ID" value="KAK3245680.1"/>
    <property type="molecule type" value="Genomic_DNA"/>
</dbReference>